<dbReference type="Pfam" id="PF01757">
    <property type="entry name" value="Acyl_transf_3"/>
    <property type="match status" value="1"/>
</dbReference>
<dbReference type="InterPro" id="IPR050879">
    <property type="entry name" value="Acyltransferase_3"/>
</dbReference>
<feature type="transmembrane region" description="Helical" evidence="2">
    <location>
        <begin position="179"/>
        <end position="203"/>
    </location>
</feature>
<dbReference type="Proteomes" id="UP000273807">
    <property type="component" value="Unassembled WGS sequence"/>
</dbReference>
<sequence>MCAADALRYAFVMQFGERSVVGAQAEKLHSLTSLRFFAALLVVMHHTFRDLVKVPGLSDVVWLGTVGVSFFFALSGFVLTWSLREDDTKRAFYRRRFARVYPLHLIALVLGVGVFLFVGKGFDARQFLAGAALLQAWIPDSKVYFALNAPSWSLSCEALFYAAFPFFAARLVRMGRPGLWKMLAATVGLSLVIAGTVTMALTPGDGAQFWLYIFPPFRILEFVAGCLLALLIKSGWRSPFTLPAAAVSAGVIYTVLMGSNRQGFALGNGLEDAIMLPFILAVIASAATASLTGREGFLAHPWAVRLGEWSFALYITHWLLLLLVEHLDPGSKARPVAFQLLEGCLFVLLAVAISAAAYTWIEKPLEKRLRGRRPRPVGPMRQLHLTHAPSQPISSEGKADRPAVR</sequence>
<protein>
    <submittedName>
        <fullName evidence="4">Acyltransferase</fullName>
    </submittedName>
</protein>
<dbReference type="PANTHER" id="PTHR23028">
    <property type="entry name" value="ACETYLTRANSFERASE"/>
    <property type="match status" value="1"/>
</dbReference>
<accession>A0A3N0BLX1</accession>
<keyword evidence="4" id="KW-0808">Transferase</keyword>
<keyword evidence="2" id="KW-0812">Transmembrane</keyword>
<feature type="transmembrane region" description="Helical" evidence="2">
    <location>
        <begin position="239"/>
        <end position="258"/>
    </location>
</feature>
<dbReference type="OrthoDB" id="9796461at2"/>
<feature type="region of interest" description="Disordered" evidence="1">
    <location>
        <begin position="385"/>
        <end position="405"/>
    </location>
</feature>
<feature type="transmembrane region" description="Helical" evidence="2">
    <location>
        <begin position="209"/>
        <end position="232"/>
    </location>
</feature>
<dbReference type="GO" id="GO:0009103">
    <property type="term" value="P:lipopolysaccharide biosynthetic process"/>
    <property type="evidence" value="ECO:0007669"/>
    <property type="project" value="TreeGrafter"/>
</dbReference>
<keyword evidence="2" id="KW-1133">Transmembrane helix</keyword>
<feature type="transmembrane region" description="Helical" evidence="2">
    <location>
        <begin position="303"/>
        <end position="324"/>
    </location>
</feature>
<feature type="transmembrane region" description="Helical" evidence="2">
    <location>
        <begin position="100"/>
        <end position="118"/>
    </location>
</feature>
<proteinExistence type="predicted"/>
<dbReference type="InterPro" id="IPR002656">
    <property type="entry name" value="Acyl_transf_3_dom"/>
</dbReference>
<evidence type="ECO:0000256" key="1">
    <source>
        <dbReference type="SAM" id="MobiDB-lite"/>
    </source>
</evidence>
<feature type="transmembrane region" description="Helical" evidence="2">
    <location>
        <begin position="336"/>
        <end position="361"/>
    </location>
</feature>
<dbReference type="AlphaFoldDB" id="A0A3N0BLX1"/>
<feature type="transmembrane region" description="Helical" evidence="2">
    <location>
        <begin position="152"/>
        <end position="172"/>
    </location>
</feature>
<reference evidence="4 5" key="1">
    <citation type="submission" date="2018-10" db="EMBL/GenBank/DDBJ databases">
        <title>Genome sequencing of Arthrobacter oryzae TNB02.</title>
        <authorList>
            <person name="Cho Y.-J."/>
            <person name="Cho A."/>
            <person name="Kim O.-S."/>
        </authorList>
    </citation>
    <scope>NUCLEOTIDE SEQUENCE [LARGE SCALE GENOMIC DNA]</scope>
    <source>
        <strain evidence="4 5">TNB02</strain>
    </source>
</reference>
<evidence type="ECO:0000313" key="5">
    <source>
        <dbReference type="Proteomes" id="UP000273807"/>
    </source>
</evidence>
<feature type="domain" description="Acyltransferase 3" evidence="3">
    <location>
        <begin position="29"/>
        <end position="357"/>
    </location>
</feature>
<dbReference type="GO" id="GO:0016020">
    <property type="term" value="C:membrane"/>
    <property type="evidence" value="ECO:0007669"/>
    <property type="project" value="TreeGrafter"/>
</dbReference>
<feature type="transmembrane region" description="Helical" evidence="2">
    <location>
        <begin position="60"/>
        <end position="79"/>
    </location>
</feature>
<feature type="transmembrane region" description="Helical" evidence="2">
    <location>
        <begin position="273"/>
        <end position="291"/>
    </location>
</feature>
<dbReference type="PANTHER" id="PTHR23028:SF53">
    <property type="entry name" value="ACYL_TRANSF_3 DOMAIN-CONTAINING PROTEIN"/>
    <property type="match status" value="1"/>
</dbReference>
<name>A0A3N0BLX1_9MICC</name>
<keyword evidence="4" id="KW-0012">Acyltransferase</keyword>
<gene>
    <name evidence="4" type="ORF">D7003_18900</name>
</gene>
<evidence type="ECO:0000259" key="3">
    <source>
        <dbReference type="Pfam" id="PF01757"/>
    </source>
</evidence>
<dbReference type="EMBL" id="RBED01000147">
    <property type="protein sequence ID" value="RNL49172.1"/>
    <property type="molecule type" value="Genomic_DNA"/>
</dbReference>
<dbReference type="GO" id="GO:0016747">
    <property type="term" value="F:acyltransferase activity, transferring groups other than amino-acyl groups"/>
    <property type="evidence" value="ECO:0007669"/>
    <property type="project" value="InterPro"/>
</dbReference>
<keyword evidence="5" id="KW-1185">Reference proteome</keyword>
<comment type="caution">
    <text evidence="4">The sequence shown here is derived from an EMBL/GenBank/DDBJ whole genome shotgun (WGS) entry which is preliminary data.</text>
</comment>
<feature type="transmembrane region" description="Helical" evidence="2">
    <location>
        <begin position="28"/>
        <end position="48"/>
    </location>
</feature>
<evidence type="ECO:0000313" key="4">
    <source>
        <dbReference type="EMBL" id="RNL49172.1"/>
    </source>
</evidence>
<keyword evidence="2" id="KW-0472">Membrane</keyword>
<organism evidence="4 5">
    <name type="scientific">Arthrobacter oryzae</name>
    <dbReference type="NCBI Taxonomy" id="409290"/>
    <lineage>
        <taxon>Bacteria</taxon>
        <taxon>Bacillati</taxon>
        <taxon>Actinomycetota</taxon>
        <taxon>Actinomycetes</taxon>
        <taxon>Micrococcales</taxon>
        <taxon>Micrococcaceae</taxon>
        <taxon>Arthrobacter</taxon>
    </lineage>
</organism>
<evidence type="ECO:0000256" key="2">
    <source>
        <dbReference type="SAM" id="Phobius"/>
    </source>
</evidence>